<evidence type="ECO:0000313" key="3">
    <source>
        <dbReference type="Proteomes" id="UP000244090"/>
    </source>
</evidence>
<gene>
    <name evidence="2" type="ORF">C8N46_10316</name>
</gene>
<keyword evidence="1" id="KW-0732">Signal</keyword>
<accession>A0A2T6C0T8</accession>
<organism evidence="2 3">
    <name type="scientific">Kordia periserrulae</name>
    <dbReference type="NCBI Taxonomy" id="701523"/>
    <lineage>
        <taxon>Bacteria</taxon>
        <taxon>Pseudomonadati</taxon>
        <taxon>Bacteroidota</taxon>
        <taxon>Flavobacteriia</taxon>
        <taxon>Flavobacteriales</taxon>
        <taxon>Flavobacteriaceae</taxon>
        <taxon>Kordia</taxon>
    </lineage>
</organism>
<evidence type="ECO:0000313" key="2">
    <source>
        <dbReference type="EMBL" id="PTX61919.1"/>
    </source>
</evidence>
<feature type="chain" id="PRO_5015605315" description="Lipocalin-like protein" evidence="1">
    <location>
        <begin position="19"/>
        <end position="197"/>
    </location>
</feature>
<dbReference type="Proteomes" id="UP000244090">
    <property type="component" value="Unassembled WGS sequence"/>
</dbReference>
<evidence type="ECO:0008006" key="4">
    <source>
        <dbReference type="Google" id="ProtNLM"/>
    </source>
</evidence>
<name>A0A2T6C0T8_9FLAO</name>
<reference evidence="2 3" key="1">
    <citation type="submission" date="2018-04" db="EMBL/GenBank/DDBJ databases">
        <title>Genomic Encyclopedia of Archaeal and Bacterial Type Strains, Phase II (KMG-II): from individual species to whole genera.</title>
        <authorList>
            <person name="Goeker M."/>
        </authorList>
    </citation>
    <scope>NUCLEOTIDE SEQUENCE [LARGE SCALE GENOMIC DNA]</scope>
    <source>
        <strain evidence="2 3">DSM 25731</strain>
    </source>
</reference>
<dbReference type="PROSITE" id="PS51257">
    <property type="entry name" value="PROKAR_LIPOPROTEIN"/>
    <property type="match status" value="1"/>
</dbReference>
<dbReference type="EMBL" id="QBKT01000003">
    <property type="protein sequence ID" value="PTX61919.1"/>
    <property type="molecule type" value="Genomic_DNA"/>
</dbReference>
<dbReference type="AlphaFoldDB" id="A0A2T6C0T8"/>
<protein>
    <recommendedName>
        <fullName evidence="4">Lipocalin-like protein</fullName>
    </recommendedName>
</protein>
<sequence>MKKFVLSLVVLITFLACSVDDVGSDLTQQAANNQTEPECVIDVTTTPDIMGTTWERTSFVIESPIDGNNDGVYSTELEDEYNCQADPLVFGTDFRTKDPTLNNVMFQVMDDGNGNLSQLINCLIGDGLLINYTQDGNTINYCFNGNLLFSGTLSDDNQSLTFNFPFQGFFFPNNPILQPDGSTVDYQGGAILTYTRQ</sequence>
<dbReference type="RefSeq" id="WP_108114156.1">
    <property type="nucleotide sequence ID" value="NZ_QBKT01000003.1"/>
</dbReference>
<keyword evidence="3" id="KW-1185">Reference proteome</keyword>
<proteinExistence type="predicted"/>
<dbReference type="OrthoDB" id="1442276at2"/>
<comment type="caution">
    <text evidence="2">The sequence shown here is derived from an EMBL/GenBank/DDBJ whole genome shotgun (WGS) entry which is preliminary data.</text>
</comment>
<evidence type="ECO:0000256" key="1">
    <source>
        <dbReference type="SAM" id="SignalP"/>
    </source>
</evidence>
<feature type="signal peptide" evidence="1">
    <location>
        <begin position="1"/>
        <end position="18"/>
    </location>
</feature>